<reference evidence="2" key="2">
    <citation type="submission" date="2020-11" db="EMBL/GenBank/DDBJ databases">
        <title>Whole genome sequencing of Colletotrichum sp.</title>
        <authorList>
            <person name="Li H."/>
        </authorList>
    </citation>
    <scope>NUCLEOTIDE SEQUENCE</scope>
    <source>
        <strain evidence="2">CkLH20</strain>
    </source>
</reference>
<keyword evidence="3" id="KW-1185">Reference proteome</keyword>
<dbReference type="AlphaFoldDB" id="A0A9P6LF30"/>
<dbReference type="PANTHER" id="PTHR43162:SF1">
    <property type="entry name" value="PRESTALK A DIFFERENTIATION PROTEIN A"/>
    <property type="match status" value="1"/>
</dbReference>
<dbReference type="Proteomes" id="UP000781932">
    <property type="component" value="Unassembled WGS sequence"/>
</dbReference>
<gene>
    <name evidence="2" type="ORF">CkaCkLH20_11480</name>
</gene>
<comment type="caution">
    <text evidence="2">The sequence shown here is derived from an EMBL/GenBank/DDBJ whole genome shotgun (WGS) entry which is preliminary data.</text>
</comment>
<sequence length="324" mass="36011">MSTFVKTLPRSILVFGASGHIGHPLARFLTREAPEIKLRLATSSSSKIEQLRAAFPHAEVVQANYHDPESLVQAVDGMDGVFVVTPPGLVEEKPMTDLVAALKQSDSAIHIIRLMGLFPEFPSSRIPPELGRGSLPVEHRIAKEVLDESGLPITYVNCGATFMDNLSILMRSVLAKKTLIWPEHRVPFLDPRDIAEVVGRLLLSNNAKHIGAFHTMNNGHDLLTFKEVAGVISEVFDEPMGYDGSFESFSGFYGTVMGPPLVNMLWDFFKFEEANEEIWALNNFVERLIGRKPITVKEWLLEHKEELQRGGGDLGWAARGLDKL</sequence>
<dbReference type="Pfam" id="PF05368">
    <property type="entry name" value="NmrA"/>
    <property type="match status" value="1"/>
</dbReference>
<dbReference type="EMBL" id="JAATWM020000048">
    <property type="protein sequence ID" value="KAF9871063.1"/>
    <property type="molecule type" value="Genomic_DNA"/>
</dbReference>
<proteinExistence type="predicted"/>
<dbReference type="SUPFAM" id="SSF51735">
    <property type="entry name" value="NAD(P)-binding Rossmann-fold domains"/>
    <property type="match status" value="1"/>
</dbReference>
<accession>A0A9P6LF30</accession>
<dbReference type="Gene3D" id="3.90.25.10">
    <property type="entry name" value="UDP-galactose 4-epimerase, domain 1"/>
    <property type="match status" value="1"/>
</dbReference>
<dbReference type="InterPro" id="IPR008030">
    <property type="entry name" value="NmrA-like"/>
</dbReference>
<feature type="domain" description="NmrA-like" evidence="1">
    <location>
        <begin position="11"/>
        <end position="242"/>
    </location>
</feature>
<dbReference type="InterPro" id="IPR036291">
    <property type="entry name" value="NAD(P)-bd_dom_sf"/>
</dbReference>
<reference evidence="2" key="1">
    <citation type="submission" date="2020-03" db="EMBL/GenBank/DDBJ databases">
        <authorList>
            <person name="He L."/>
        </authorList>
    </citation>
    <scope>NUCLEOTIDE SEQUENCE</scope>
    <source>
        <strain evidence="2">CkLH20</strain>
    </source>
</reference>
<protein>
    <submittedName>
        <fullName evidence="2">NmrA family protein</fullName>
    </submittedName>
</protein>
<evidence type="ECO:0000259" key="1">
    <source>
        <dbReference type="Pfam" id="PF05368"/>
    </source>
</evidence>
<evidence type="ECO:0000313" key="2">
    <source>
        <dbReference type="EMBL" id="KAF9871063.1"/>
    </source>
</evidence>
<name>A0A9P6LF30_9PEZI</name>
<dbReference type="OrthoDB" id="419598at2759"/>
<dbReference type="Gene3D" id="3.40.50.720">
    <property type="entry name" value="NAD(P)-binding Rossmann-like Domain"/>
    <property type="match status" value="1"/>
</dbReference>
<evidence type="ECO:0000313" key="3">
    <source>
        <dbReference type="Proteomes" id="UP000781932"/>
    </source>
</evidence>
<dbReference type="GeneID" id="62167268"/>
<dbReference type="PANTHER" id="PTHR43162">
    <property type="match status" value="1"/>
</dbReference>
<dbReference type="InterPro" id="IPR051604">
    <property type="entry name" value="Ergot_Alk_Oxidoreductase"/>
</dbReference>
<organism evidence="2 3">
    <name type="scientific">Colletotrichum karsti</name>
    <dbReference type="NCBI Taxonomy" id="1095194"/>
    <lineage>
        <taxon>Eukaryota</taxon>
        <taxon>Fungi</taxon>
        <taxon>Dikarya</taxon>
        <taxon>Ascomycota</taxon>
        <taxon>Pezizomycotina</taxon>
        <taxon>Sordariomycetes</taxon>
        <taxon>Hypocreomycetidae</taxon>
        <taxon>Glomerellales</taxon>
        <taxon>Glomerellaceae</taxon>
        <taxon>Colletotrichum</taxon>
        <taxon>Colletotrichum boninense species complex</taxon>
    </lineage>
</organism>
<dbReference type="RefSeq" id="XP_038740524.1">
    <property type="nucleotide sequence ID" value="XM_038894194.1"/>
</dbReference>